<evidence type="ECO:0000313" key="4">
    <source>
        <dbReference type="Proteomes" id="UP000018837"/>
    </source>
</evidence>
<sequence>MNTVIYVAIAVVAAVVCGYFLYANFRMKRARRKELEEFNSRYSGKPLGENHQRAMVYGAVLARSRGESVLSMIPKERIETYREGMKKSRNIVDEQSAITALNALLQLQNSINFDEFIRTHETNKELNRIYARLSRELDLPEEEVKQVRSTYAWDISRAVNVAKWCFWIGYLTESQFYGCLDRCNEMVSRLGKDWTEYTCSFLLGRCIQGFKPEEVLPAAKELLAAIRDGAEVKTDDPDLTVYRDIAFS</sequence>
<keyword evidence="1" id="KW-0472">Membrane</keyword>
<dbReference type="AlphaFoldDB" id="W2C4B5"/>
<feature type="domain" description="DUF1266" evidence="2">
    <location>
        <begin position="91"/>
        <end position="215"/>
    </location>
</feature>
<evidence type="ECO:0000259" key="2">
    <source>
        <dbReference type="Pfam" id="PF06889"/>
    </source>
</evidence>
<evidence type="ECO:0000313" key="3">
    <source>
        <dbReference type="EMBL" id="ETK01908.1"/>
    </source>
</evidence>
<reference evidence="3 4" key="1">
    <citation type="submission" date="2013-11" db="EMBL/GenBank/DDBJ databases">
        <title>Single cell genomics of uncultured Tannerella BU063 (oral taxon 286).</title>
        <authorList>
            <person name="Beall C.J."/>
            <person name="Campbell A.G."/>
            <person name="Griffen A.L."/>
            <person name="Podar M."/>
            <person name="Leys E.J."/>
        </authorList>
    </citation>
    <scope>NUCLEOTIDE SEQUENCE [LARGE SCALE GENOMIC DNA]</scope>
    <source>
        <strain evidence="3">Cell 2</strain>
    </source>
</reference>
<dbReference type="Pfam" id="PF06889">
    <property type="entry name" value="DUF1266"/>
    <property type="match status" value="1"/>
</dbReference>
<keyword evidence="1" id="KW-1133">Transmembrane helix</keyword>
<keyword evidence="1" id="KW-0812">Transmembrane</keyword>
<dbReference type="PATRIC" id="fig|1411148.3.peg.1109"/>
<proteinExistence type="predicted"/>
<dbReference type="Proteomes" id="UP000018837">
    <property type="component" value="Unassembled WGS sequence"/>
</dbReference>
<dbReference type="InterPro" id="IPR009677">
    <property type="entry name" value="DUF1266"/>
</dbReference>
<comment type="caution">
    <text evidence="3">The sequence shown here is derived from an EMBL/GenBank/DDBJ whole genome shotgun (WGS) entry which is preliminary data.</text>
</comment>
<gene>
    <name evidence="3" type="ORF">N425_07265</name>
</gene>
<evidence type="ECO:0000256" key="1">
    <source>
        <dbReference type="SAM" id="Phobius"/>
    </source>
</evidence>
<dbReference type="EMBL" id="AYUF01000428">
    <property type="protein sequence ID" value="ETK01908.1"/>
    <property type="molecule type" value="Genomic_DNA"/>
</dbReference>
<feature type="transmembrane region" description="Helical" evidence="1">
    <location>
        <begin position="6"/>
        <end position="25"/>
    </location>
</feature>
<name>W2C4B5_9BACT</name>
<protein>
    <recommendedName>
        <fullName evidence="2">DUF1266 domain-containing protein</fullName>
    </recommendedName>
</protein>
<accession>W2C4B5</accession>
<organism evidence="3 4">
    <name type="scientific">Tannerella sp. oral taxon BU063 isolate Cell 2</name>
    <dbReference type="NCBI Taxonomy" id="1411148"/>
    <lineage>
        <taxon>Bacteria</taxon>
        <taxon>Pseudomonadati</taxon>
        <taxon>Bacteroidota</taxon>
        <taxon>Bacteroidia</taxon>
        <taxon>Bacteroidales</taxon>
        <taxon>Tannerellaceae</taxon>
        <taxon>Tannerella</taxon>
    </lineage>
</organism>